<dbReference type="PROSITE" id="PS00758">
    <property type="entry name" value="ARGE_DAPE_CPG2_1"/>
    <property type="match status" value="1"/>
</dbReference>
<dbReference type="SUPFAM" id="SSF53187">
    <property type="entry name" value="Zn-dependent exopeptidases"/>
    <property type="match status" value="1"/>
</dbReference>
<evidence type="ECO:0000313" key="7">
    <source>
        <dbReference type="EMBL" id="QID54472.1"/>
    </source>
</evidence>
<feature type="domain" description="Peptidase M20 dimerisation" evidence="6">
    <location>
        <begin position="174"/>
        <end position="276"/>
    </location>
</feature>
<dbReference type="Gene3D" id="3.40.630.10">
    <property type="entry name" value="Zn peptidases"/>
    <property type="match status" value="1"/>
</dbReference>
<evidence type="ECO:0000259" key="6">
    <source>
        <dbReference type="Pfam" id="PF07687"/>
    </source>
</evidence>
<evidence type="ECO:0000256" key="5">
    <source>
        <dbReference type="ARBA" id="ARBA00023285"/>
    </source>
</evidence>
<dbReference type="GO" id="GO:0006526">
    <property type="term" value="P:L-arginine biosynthetic process"/>
    <property type="evidence" value="ECO:0007669"/>
    <property type="project" value="TreeGrafter"/>
</dbReference>
<dbReference type="AlphaFoldDB" id="A0A6G6BRX2"/>
<dbReference type="InterPro" id="IPR011650">
    <property type="entry name" value="Peptidase_M20_dimer"/>
</dbReference>
<reference evidence="7" key="1">
    <citation type="journal article" date="2020" name="Biol. Lett.">
        <title>Evolutionary rates are correlated between cockroach symbionts and mitochondrial genomes.</title>
        <authorList>
            <person name="Arab D.A."/>
            <person name="Bourguignon T."/>
            <person name="Wang Z."/>
            <person name="Ho S.Y.W."/>
            <person name="Lo N."/>
        </authorList>
    </citation>
    <scope>NUCLEOTIDE SEQUENCE</scope>
    <source>
        <strain evidence="7">DHOG39640</strain>
    </source>
</reference>
<evidence type="ECO:0000256" key="2">
    <source>
        <dbReference type="ARBA" id="ARBA00022723"/>
    </source>
</evidence>
<dbReference type="InterPro" id="IPR036264">
    <property type="entry name" value="Bact_exopeptidase_dim_dom"/>
</dbReference>
<dbReference type="InterPro" id="IPR001261">
    <property type="entry name" value="ArgE/DapE_CS"/>
</dbReference>
<organism evidence="7">
    <name type="scientific">Blattabacterium sp.</name>
    <name type="common">Eupolyphaga sinensis</name>
    <dbReference type="NCBI Taxonomy" id="2712806"/>
    <lineage>
        <taxon>Bacteria</taxon>
        <taxon>Pseudomonadati</taxon>
        <taxon>Bacteroidota</taxon>
        <taxon>Flavobacteriia</taxon>
        <taxon>Flavobacteriales</taxon>
        <taxon>Blattabacteriaceae</taxon>
        <taxon>Blattabacterium</taxon>
    </lineage>
</organism>
<evidence type="ECO:0000256" key="4">
    <source>
        <dbReference type="ARBA" id="ARBA00022833"/>
    </source>
</evidence>
<sequence length="360" mass="40501">MSIVNLQVLKKEAIQLLIQLINTPSLSKKENKVSFCIEDYLSRYGFHIKRKFNNIWTENTNYNTNKKNTRTILLNSHHDTVTPGKNWKTDPFTAIKKEDKLIGLGSNDAGGSVVSLISTFIYLSSFYRFPYRLVLAITAEEEISGPLGVKSILPELGWIDLGIVGEPTNMQVAIAEKGLMVLDCIAEGKTGHSARDIGINAIYIATKDIEFLRKFQFNRKSKLLGFPTLTVTQIQGGIQHNVIPDSCFFVIDIRTNELYSNEELIEIIQKNLHSKVKPRSSHSNSSFINPMHPIVLKAKLIGRKTYGSPTLSDQSLMPFPTIKMGVGDSGRSHTPNEYILISEIIDGIDIYIRLLNDFHF</sequence>
<dbReference type="InterPro" id="IPR002933">
    <property type="entry name" value="Peptidase_M20"/>
</dbReference>
<protein>
    <submittedName>
        <fullName evidence="7">Acetylornithine deacetylase</fullName>
    </submittedName>
</protein>
<keyword evidence="3" id="KW-0378">Hydrolase</keyword>
<proteinExistence type="predicted"/>
<dbReference type="Pfam" id="PF07687">
    <property type="entry name" value="M20_dimer"/>
    <property type="match status" value="1"/>
</dbReference>
<accession>A0A6G6BRX2</accession>
<dbReference type="PANTHER" id="PTHR43808">
    <property type="entry name" value="ACETYLORNITHINE DEACETYLASE"/>
    <property type="match status" value="1"/>
</dbReference>
<dbReference type="Pfam" id="PF01546">
    <property type="entry name" value="Peptidase_M20"/>
    <property type="match status" value="1"/>
</dbReference>
<dbReference type="EMBL" id="MN040492">
    <property type="protein sequence ID" value="QID54472.1"/>
    <property type="molecule type" value="Genomic_DNA"/>
</dbReference>
<dbReference type="GO" id="GO:0046872">
    <property type="term" value="F:metal ion binding"/>
    <property type="evidence" value="ECO:0007669"/>
    <property type="project" value="UniProtKB-KW"/>
</dbReference>
<feature type="non-terminal residue" evidence="7">
    <location>
        <position position="360"/>
    </location>
</feature>
<evidence type="ECO:0000256" key="3">
    <source>
        <dbReference type="ARBA" id="ARBA00022801"/>
    </source>
</evidence>
<dbReference type="SUPFAM" id="SSF55031">
    <property type="entry name" value="Bacterial exopeptidase dimerisation domain"/>
    <property type="match status" value="1"/>
</dbReference>
<dbReference type="PANTHER" id="PTHR43808:SF31">
    <property type="entry name" value="N-ACETYL-L-CITRULLINE DEACETYLASE"/>
    <property type="match status" value="1"/>
</dbReference>
<keyword evidence="5" id="KW-0170">Cobalt</keyword>
<name>A0A6G6BRX2_9FLAO</name>
<dbReference type="GO" id="GO:0008777">
    <property type="term" value="F:acetylornithine deacetylase activity"/>
    <property type="evidence" value="ECO:0007669"/>
    <property type="project" value="TreeGrafter"/>
</dbReference>
<dbReference type="Gene3D" id="3.30.70.360">
    <property type="match status" value="1"/>
</dbReference>
<dbReference type="InterPro" id="IPR050072">
    <property type="entry name" value="Peptidase_M20A"/>
</dbReference>
<dbReference type="CDD" id="cd05651">
    <property type="entry name" value="M20_ArgE_DapE-like"/>
    <property type="match status" value="1"/>
</dbReference>
<evidence type="ECO:0000256" key="1">
    <source>
        <dbReference type="ARBA" id="ARBA00001947"/>
    </source>
</evidence>
<keyword evidence="4" id="KW-0862">Zinc</keyword>
<comment type="cofactor">
    <cofactor evidence="1">
        <name>Zn(2+)</name>
        <dbReference type="ChEBI" id="CHEBI:29105"/>
    </cofactor>
</comment>
<keyword evidence="2" id="KW-0479">Metal-binding</keyword>